<protein>
    <submittedName>
        <fullName evidence="1">Uncharacterized protein</fullName>
    </submittedName>
</protein>
<proteinExistence type="predicted"/>
<gene>
    <name evidence="1" type="ORF">DPEC_G00188900</name>
</gene>
<sequence>MPGLLSSQPGRNIPVANNPTDQTPFTVNFNLVEEDFPPLVPIPTDNPSTTTEPKTITVQAQVIHTLHSQPEVPSSPGPLGGAHPPNTTTISNVATYVDLDILPASNPALKTSNISNIVPTETHTQTTTHPIEAAIVERKVEVEKVMMMGHGKGKTIPVGFPPEPSPVLTSPQSRGHKTDYHRSHVDGRSYADVTREGRGREPTQVFYQRRTRGRGYSNWDREQVRSRQRRDRYEPRKEETRRRFYDGANRYDRAAKQNGGNDRYRHGGQQPNNVVNRNRNRYGKPRGGPRQNQQVNKPTSTDTDFTLRTRIIFKLIKAAHHLSNVTATELPVSIAKLTQSLTTSIKPAAPNATTLTLIEGNAKYWAQNTIMILRDHYQDEIQNNIQILIQLPGSEWAQNFDIASAWASSHFGRRLKRETLREVRAQLVQRLAGAPSSRPADGGDDAIQPATQSDPERTTAQHSQQTLDVPVRTPASVSIPAMAQSRLIVTAEIHPPPRGQRSPEILMTPTPSAVPGQVTTGTNMEQGGDWSPDIQHSSPPGFPSPGRSSPTLQTPREQRPARGPRQPPGGTTAVPEYPVSAPSRRDEPMRRPPTSDEDTDGEQQSGPFVPELSTSTPPRRDEPLMELTSDEEDQDGEQQPEPLVLPVTKDAPVGARGTVGSRAVFADVLVTPTAHRVRLAVLLGRAHLTPLPLAGPVVRRGRSGAGALGPRASGSSPSSGGVPHRASSRGPHDHRGRFRAWQGDAPFDERPHERLAQALQEHAPLVALAGHPVGVDLAPYHEGVVRGHVEDVVEHGQGPTRGHPSAAVRADDLVQVVHTALVAVVVEDERGLPVRTVAEPGVRVQRAQEQHVPVSPGQIGHQRGDGREGERRLQDPSGLGREQRGRQLGLVLAHRANQGETLSARSRCASS</sequence>
<keyword evidence="2" id="KW-1185">Reference proteome</keyword>
<comment type="caution">
    <text evidence="1">The sequence shown here is derived from an EMBL/GenBank/DDBJ whole genome shotgun (WGS) entry which is preliminary data.</text>
</comment>
<dbReference type="EMBL" id="CM055742">
    <property type="protein sequence ID" value="KAJ8001199.1"/>
    <property type="molecule type" value="Genomic_DNA"/>
</dbReference>
<dbReference type="Proteomes" id="UP001157502">
    <property type="component" value="Chromosome 15"/>
</dbReference>
<evidence type="ECO:0000313" key="1">
    <source>
        <dbReference type="EMBL" id="KAJ8001199.1"/>
    </source>
</evidence>
<name>A0ACC2GBY2_DALPE</name>
<evidence type="ECO:0000313" key="2">
    <source>
        <dbReference type="Proteomes" id="UP001157502"/>
    </source>
</evidence>
<organism evidence="1 2">
    <name type="scientific">Dallia pectoralis</name>
    <name type="common">Alaska blackfish</name>
    <dbReference type="NCBI Taxonomy" id="75939"/>
    <lineage>
        <taxon>Eukaryota</taxon>
        <taxon>Metazoa</taxon>
        <taxon>Chordata</taxon>
        <taxon>Craniata</taxon>
        <taxon>Vertebrata</taxon>
        <taxon>Euteleostomi</taxon>
        <taxon>Actinopterygii</taxon>
        <taxon>Neopterygii</taxon>
        <taxon>Teleostei</taxon>
        <taxon>Protacanthopterygii</taxon>
        <taxon>Esociformes</taxon>
        <taxon>Umbridae</taxon>
        <taxon>Dallia</taxon>
    </lineage>
</organism>
<accession>A0ACC2GBY2</accession>
<reference evidence="1" key="1">
    <citation type="submission" date="2021-05" db="EMBL/GenBank/DDBJ databases">
        <authorList>
            <person name="Pan Q."/>
            <person name="Jouanno E."/>
            <person name="Zahm M."/>
            <person name="Klopp C."/>
            <person name="Cabau C."/>
            <person name="Louis A."/>
            <person name="Berthelot C."/>
            <person name="Parey E."/>
            <person name="Roest Crollius H."/>
            <person name="Montfort J."/>
            <person name="Robinson-Rechavi M."/>
            <person name="Bouchez O."/>
            <person name="Lampietro C."/>
            <person name="Lopez Roques C."/>
            <person name="Donnadieu C."/>
            <person name="Postlethwait J."/>
            <person name="Bobe J."/>
            <person name="Dillon D."/>
            <person name="Chandos A."/>
            <person name="von Hippel F."/>
            <person name="Guiguen Y."/>
        </authorList>
    </citation>
    <scope>NUCLEOTIDE SEQUENCE</scope>
    <source>
        <strain evidence="1">YG-Jan2019</strain>
    </source>
</reference>